<proteinExistence type="predicted"/>
<keyword evidence="3" id="KW-1185">Reference proteome</keyword>
<evidence type="ECO:0000313" key="3">
    <source>
        <dbReference type="Proteomes" id="UP001183420"/>
    </source>
</evidence>
<comment type="caution">
    <text evidence="2">The sequence shown here is derived from an EMBL/GenBank/DDBJ whole genome shotgun (WGS) entry which is preliminary data.</text>
</comment>
<reference evidence="3" key="1">
    <citation type="submission" date="2023-07" db="EMBL/GenBank/DDBJ databases">
        <title>30 novel species of actinomycetes from the DSMZ collection.</title>
        <authorList>
            <person name="Nouioui I."/>
        </authorList>
    </citation>
    <scope>NUCLEOTIDE SEQUENCE [LARGE SCALE GENOMIC DNA]</scope>
    <source>
        <strain evidence="3">DSM 44918</strain>
    </source>
</reference>
<evidence type="ECO:0000313" key="2">
    <source>
        <dbReference type="EMBL" id="MDT0322980.1"/>
    </source>
</evidence>
<protein>
    <submittedName>
        <fullName evidence="2">SH3 domain-containing protein</fullName>
    </submittedName>
</protein>
<feature type="signal peptide" evidence="1">
    <location>
        <begin position="1"/>
        <end position="24"/>
    </location>
</feature>
<dbReference type="RefSeq" id="WP_311603926.1">
    <property type="nucleotide sequence ID" value="NZ_JAVREM010000081.1"/>
</dbReference>
<feature type="chain" id="PRO_5045371371" evidence="1">
    <location>
        <begin position="25"/>
        <end position="127"/>
    </location>
</feature>
<accession>A0ABU2LZF3</accession>
<organism evidence="2 3">
    <name type="scientific">Streptomyces millisiae</name>
    <dbReference type="NCBI Taxonomy" id="3075542"/>
    <lineage>
        <taxon>Bacteria</taxon>
        <taxon>Bacillati</taxon>
        <taxon>Actinomycetota</taxon>
        <taxon>Actinomycetes</taxon>
        <taxon>Kitasatosporales</taxon>
        <taxon>Streptomycetaceae</taxon>
        <taxon>Streptomyces</taxon>
    </lineage>
</organism>
<gene>
    <name evidence="2" type="ORF">RNC47_32175</name>
</gene>
<sequence>MRKAHRRSLTLAVASLALVAGAMAGTAAAGGAAPAEPLARAASSASAASPVTTWTGGNVRTGPGTDYGVAYTVGANQSLSAVCWLEGGHVSDSSGIAHNKWVRLSDGNYIWGGLLKGNETGNVAAHC</sequence>
<dbReference type="EMBL" id="JAVREM010000081">
    <property type="protein sequence ID" value="MDT0322980.1"/>
    <property type="molecule type" value="Genomic_DNA"/>
</dbReference>
<evidence type="ECO:0000256" key="1">
    <source>
        <dbReference type="SAM" id="SignalP"/>
    </source>
</evidence>
<dbReference type="Proteomes" id="UP001183420">
    <property type="component" value="Unassembled WGS sequence"/>
</dbReference>
<keyword evidence="1" id="KW-0732">Signal</keyword>
<name>A0ABU2LZF3_9ACTN</name>